<sequence length="490" mass="53540">MMRDIRPFSSGTSKFASVPLALFTTAMLSTLLAGQSDALAASFPDALLTTPGTPDVVAKGLETDGYQLAVSAYIWGYPLVRMERTMREYTDVPSPKPPTSYRAPLDTIGWATELASPDAKDMPTANNDTYYMSAVVKLDEPWIFTVPDTHDRYYVVDVFDMYQELEHYIGRRTTGTKAGRYALVPPGWKGTLPTGVKRLDVSTNKVWLWGRLRVLPGESPAHLAALQKQFKLVPLSAINKTNYVPPKASLEPLPAIDGDELGFFVHLGEAVKLNPIKPADQALFAQFARIGLTKQGLDPSKLDPAVRKGMVRGLADAPAVAVASLASTSSKRNGWDWVTGLDSFGYNYPLRAVVAGPYLGGNGEKEAMYPIRYSDSDGKALDGANKYVIKFDSLPPVNAFWSITMYNAGDKMLVPNEIKRYKVGSDTQGLVKAADGSVTIPIQHTKPTGDAAANWLPAPEGGFYVILRMYQPSDDILSGKWQIPELKRVP</sequence>
<keyword evidence="1" id="KW-0732">Signal</keyword>
<dbReference type="Proteomes" id="UP000238169">
    <property type="component" value="Unassembled WGS sequence"/>
</dbReference>
<evidence type="ECO:0000313" key="5">
    <source>
        <dbReference type="Proteomes" id="UP000238169"/>
    </source>
</evidence>
<name>A0A2U3I1Z4_9BURK</name>
<protein>
    <submittedName>
        <fullName evidence="4">Putative lipoprotein</fullName>
    </submittedName>
</protein>
<dbReference type="Pfam" id="PF06863">
    <property type="entry name" value="DUF1254"/>
    <property type="match status" value="1"/>
</dbReference>
<evidence type="ECO:0000259" key="2">
    <source>
        <dbReference type="Pfam" id="PF06742"/>
    </source>
</evidence>
<dbReference type="SUPFAM" id="SSF160935">
    <property type="entry name" value="VPA0735-like"/>
    <property type="match status" value="1"/>
</dbReference>
<feature type="signal peptide" evidence="1">
    <location>
        <begin position="1"/>
        <end position="40"/>
    </location>
</feature>
<dbReference type="InterPro" id="IPR037050">
    <property type="entry name" value="DUF1254_sf"/>
</dbReference>
<proteinExistence type="predicted"/>
<organism evidence="4 5">
    <name type="scientific">Caballeronia novacaledonica</name>
    <dbReference type="NCBI Taxonomy" id="1544861"/>
    <lineage>
        <taxon>Bacteria</taxon>
        <taxon>Pseudomonadati</taxon>
        <taxon>Pseudomonadota</taxon>
        <taxon>Betaproteobacteria</taxon>
        <taxon>Burkholderiales</taxon>
        <taxon>Burkholderiaceae</taxon>
        <taxon>Caballeronia</taxon>
    </lineage>
</organism>
<reference evidence="5" key="1">
    <citation type="submission" date="2018-01" db="EMBL/GenBank/DDBJ databases">
        <authorList>
            <person name="Peeters C."/>
        </authorList>
    </citation>
    <scope>NUCLEOTIDE SEQUENCE [LARGE SCALE GENOMIC DNA]</scope>
</reference>
<keyword evidence="4" id="KW-0449">Lipoprotein</keyword>
<feature type="domain" description="DUF1254" evidence="3">
    <location>
        <begin position="107"/>
        <end position="234"/>
    </location>
</feature>
<dbReference type="EMBL" id="OGTP01000003">
    <property type="protein sequence ID" value="SPB14145.1"/>
    <property type="molecule type" value="Genomic_DNA"/>
</dbReference>
<dbReference type="PANTHER" id="PTHR36509:SF2">
    <property type="entry name" value="BLL3101 PROTEIN"/>
    <property type="match status" value="1"/>
</dbReference>
<feature type="chain" id="PRO_5015582158" evidence="1">
    <location>
        <begin position="41"/>
        <end position="490"/>
    </location>
</feature>
<accession>A0A2U3I1Z4</accession>
<evidence type="ECO:0000259" key="3">
    <source>
        <dbReference type="Pfam" id="PF06863"/>
    </source>
</evidence>
<dbReference type="RefSeq" id="WP_245932929.1">
    <property type="nucleotide sequence ID" value="NZ_OGTP01000003.1"/>
</dbReference>
<gene>
    <name evidence="4" type="ORF">NOV72_01394</name>
</gene>
<dbReference type="Gene3D" id="2.60.120.600">
    <property type="entry name" value="Domain of unknown function DUF1214, C-terminal domain"/>
    <property type="match status" value="1"/>
</dbReference>
<feature type="domain" description="DUF1214" evidence="2">
    <location>
        <begin position="366"/>
        <end position="473"/>
    </location>
</feature>
<keyword evidence="5" id="KW-1185">Reference proteome</keyword>
<dbReference type="AlphaFoldDB" id="A0A2U3I1Z4"/>
<evidence type="ECO:0000313" key="4">
    <source>
        <dbReference type="EMBL" id="SPB14145.1"/>
    </source>
</evidence>
<dbReference type="InterPro" id="IPR037049">
    <property type="entry name" value="DUF1214_C_sf"/>
</dbReference>
<dbReference type="Gene3D" id="2.60.40.1610">
    <property type="entry name" value="Domain of unknown function DUF1254"/>
    <property type="match status" value="1"/>
</dbReference>
<dbReference type="InterPro" id="IPR010679">
    <property type="entry name" value="DUF1254"/>
</dbReference>
<dbReference type="Pfam" id="PF06742">
    <property type="entry name" value="DUF1214"/>
    <property type="match status" value="1"/>
</dbReference>
<dbReference type="InterPro" id="IPR010621">
    <property type="entry name" value="DUF1214"/>
</dbReference>
<evidence type="ECO:0000256" key="1">
    <source>
        <dbReference type="SAM" id="SignalP"/>
    </source>
</evidence>
<dbReference type="PANTHER" id="PTHR36509">
    <property type="entry name" value="BLL3101 PROTEIN"/>
    <property type="match status" value="1"/>
</dbReference>